<proteinExistence type="predicted"/>
<protein>
    <recommendedName>
        <fullName evidence="2">CBS domain-containing protein</fullName>
    </recommendedName>
</protein>
<dbReference type="AlphaFoldDB" id="A0A645ISB8"/>
<comment type="caution">
    <text evidence="1">The sequence shown here is derived from an EMBL/GenBank/DDBJ whole genome shotgun (WGS) entry which is preliminary data.</text>
</comment>
<dbReference type="EMBL" id="VSSQ01120236">
    <property type="protein sequence ID" value="MPN53279.1"/>
    <property type="molecule type" value="Genomic_DNA"/>
</dbReference>
<organism evidence="1">
    <name type="scientific">bioreactor metagenome</name>
    <dbReference type="NCBI Taxonomy" id="1076179"/>
    <lineage>
        <taxon>unclassified sequences</taxon>
        <taxon>metagenomes</taxon>
        <taxon>ecological metagenomes</taxon>
    </lineage>
</organism>
<dbReference type="InterPro" id="IPR046342">
    <property type="entry name" value="CBS_dom_sf"/>
</dbReference>
<dbReference type="Gene3D" id="3.10.580.10">
    <property type="entry name" value="CBS-domain"/>
    <property type="match status" value="1"/>
</dbReference>
<gene>
    <name evidence="1" type="ORF">SDC9_200943</name>
</gene>
<evidence type="ECO:0008006" key="2">
    <source>
        <dbReference type="Google" id="ProtNLM"/>
    </source>
</evidence>
<name>A0A645ISB8_9ZZZZ</name>
<sequence length="56" mass="5956">MTVGRKDDAKEALDKLLSSTSNYVVVLNDNRTVAGIITRTSTAKAMGEALWGDLSA</sequence>
<dbReference type="SUPFAM" id="SSF54631">
    <property type="entry name" value="CBS-domain pair"/>
    <property type="match status" value="1"/>
</dbReference>
<evidence type="ECO:0000313" key="1">
    <source>
        <dbReference type="EMBL" id="MPN53279.1"/>
    </source>
</evidence>
<reference evidence="1" key="1">
    <citation type="submission" date="2019-08" db="EMBL/GenBank/DDBJ databases">
        <authorList>
            <person name="Kucharzyk K."/>
            <person name="Murdoch R.W."/>
            <person name="Higgins S."/>
            <person name="Loffler F."/>
        </authorList>
    </citation>
    <scope>NUCLEOTIDE SEQUENCE</scope>
</reference>
<accession>A0A645ISB8</accession>